<keyword evidence="8" id="KW-1003">Cell membrane</keyword>
<dbReference type="Gene3D" id="3.40.50.11540">
    <property type="entry name" value="NADH-ubiquinone oxidoreductase 51kDa subunit"/>
    <property type="match status" value="1"/>
</dbReference>
<keyword evidence="2 8" id="KW-0004">4Fe-4S</keyword>
<dbReference type="HOGENOM" id="CLU_010808_6_0_9"/>
<dbReference type="Pfam" id="PF13237">
    <property type="entry name" value="Fer4_10"/>
    <property type="match status" value="1"/>
</dbReference>
<keyword evidence="8" id="KW-0472">Membrane</keyword>
<dbReference type="InterPro" id="IPR017896">
    <property type="entry name" value="4Fe4S_Fe-S-bd"/>
</dbReference>
<dbReference type="eggNOG" id="COG4656">
    <property type="taxonomic scope" value="Bacteria"/>
</dbReference>
<dbReference type="EMBL" id="CP001034">
    <property type="protein sequence ID" value="ACB84135.1"/>
    <property type="molecule type" value="Genomic_DNA"/>
</dbReference>
<comment type="subcellular location">
    <subcellularLocation>
        <location evidence="8">Cell membrane</location>
        <topology evidence="8">Peripheral membrane protein</topology>
    </subcellularLocation>
</comment>
<feature type="binding site" evidence="8">
    <location>
        <position position="369"/>
    </location>
    <ligand>
        <name>[4Fe-4S] cluster</name>
        <dbReference type="ChEBI" id="CHEBI:49883"/>
        <label>1</label>
    </ligand>
</feature>
<name>B2A6C4_NATTJ</name>
<comment type="function">
    <text evidence="8">Part of a membrane-bound complex that couples electron transfer with translocation of ions across the membrane.</text>
</comment>
<sequence length="438" mass="48866">MEAKTFPGGAYIPHYKFTDDKPIEDMSIPEEIVIPLAQHIGSPCEPLVKVGDRVEVGQKIGDSEEYITAPVHASVSGEVVAIEERPFFEGDEVESIVIKPDSEQQEFSYDEKNIEDMSLDDMKDRIREAGVVGMGGAAFPTYVNINQSKPIDSLLINGAECEPFLTCDHRQMVERSEELVIGAEILMNIIGAKKCYFGIEENKPDAIDAVSKQIEGKDGMEVVPLKTKYPQGYKVNVIHACTGRDVPRGVRSADLGCIVRNVGTTIATYEAVKYGKPLMERVVTVSGYNIPEAGNYNIKIGTPVEHVLRECGVDNFENQKVILGGPMTGTAVKDIRSSVVKNSTGLLLFPEDMTWDYTDYNECVRCGKCVERCPVHLYPNKIGMYAEHKQYSKAEEWDIMDCGECGTCVYFCPANRPILMWIQQVKPTVKRRQRQRSK</sequence>
<dbReference type="InterPro" id="IPR010208">
    <property type="entry name" value="Ion_transpt_RnfC/RsxC"/>
</dbReference>
<keyword evidence="7 8" id="KW-0411">Iron-sulfur</keyword>
<dbReference type="AlphaFoldDB" id="B2A6C4"/>
<evidence type="ECO:0000313" key="10">
    <source>
        <dbReference type="EMBL" id="ACB84135.1"/>
    </source>
</evidence>
<dbReference type="Gene3D" id="3.30.70.20">
    <property type="match status" value="1"/>
</dbReference>
<dbReference type="GO" id="GO:0022900">
    <property type="term" value="P:electron transport chain"/>
    <property type="evidence" value="ECO:0007669"/>
    <property type="project" value="UniProtKB-UniRule"/>
</dbReference>
<dbReference type="InterPro" id="IPR011538">
    <property type="entry name" value="Nuo51_FMN-bd"/>
</dbReference>
<dbReference type="RefSeq" id="WP_012447021.1">
    <property type="nucleotide sequence ID" value="NC_010718.1"/>
</dbReference>
<dbReference type="GO" id="GO:0005886">
    <property type="term" value="C:plasma membrane"/>
    <property type="evidence" value="ECO:0007669"/>
    <property type="project" value="UniProtKB-SubCell"/>
</dbReference>
<dbReference type="STRING" id="457570.Nther_0539"/>
<evidence type="ECO:0000256" key="5">
    <source>
        <dbReference type="ARBA" id="ARBA00022982"/>
    </source>
</evidence>
<keyword evidence="11" id="KW-1185">Reference proteome</keyword>
<feature type="binding site" evidence="8">
    <location>
        <position position="408"/>
    </location>
    <ligand>
        <name>[4Fe-4S] cluster</name>
        <dbReference type="ChEBI" id="CHEBI:49883"/>
        <label>2</label>
    </ligand>
</feature>
<keyword evidence="1 8" id="KW-0813">Transport</keyword>
<dbReference type="NCBIfam" id="NF003454">
    <property type="entry name" value="PRK05035.1"/>
    <property type="match status" value="1"/>
</dbReference>
<feature type="domain" description="4Fe-4S ferredoxin-type" evidence="9">
    <location>
        <begin position="353"/>
        <end position="383"/>
    </location>
</feature>
<feature type="domain" description="4Fe-4S ferredoxin-type" evidence="9">
    <location>
        <begin position="393"/>
        <end position="422"/>
    </location>
</feature>
<feature type="binding site" evidence="8">
    <location>
        <position position="405"/>
    </location>
    <ligand>
        <name>[4Fe-4S] cluster</name>
        <dbReference type="ChEBI" id="CHEBI:49883"/>
        <label>2</label>
    </ligand>
</feature>
<evidence type="ECO:0000259" key="9">
    <source>
        <dbReference type="PROSITE" id="PS51379"/>
    </source>
</evidence>
<dbReference type="Pfam" id="PF01512">
    <property type="entry name" value="Complex1_51K"/>
    <property type="match status" value="1"/>
</dbReference>
<feature type="binding site" evidence="8">
    <location>
        <position position="363"/>
    </location>
    <ligand>
        <name>[4Fe-4S] cluster</name>
        <dbReference type="ChEBI" id="CHEBI:49883"/>
        <label>1</label>
    </ligand>
</feature>
<dbReference type="HAMAP" id="MF_00461">
    <property type="entry name" value="RsxC_RnfC"/>
    <property type="match status" value="1"/>
</dbReference>
<evidence type="ECO:0000256" key="7">
    <source>
        <dbReference type="ARBA" id="ARBA00023014"/>
    </source>
</evidence>
<feature type="binding site" evidence="8">
    <location>
        <position position="412"/>
    </location>
    <ligand>
        <name>[4Fe-4S] cluster</name>
        <dbReference type="ChEBI" id="CHEBI:49883"/>
        <label>1</label>
    </ligand>
</feature>
<dbReference type="InParanoid" id="B2A6C4"/>
<feature type="binding site" evidence="8">
    <location>
        <position position="366"/>
    </location>
    <ligand>
        <name>[4Fe-4S] cluster</name>
        <dbReference type="ChEBI" id="CHEBI:49883"/>
        <label>1</label>
    </ligand>
</feature>
<dbReference type="PROSITE" id="PS00198">
    <property type="entry name" value="4FE4S_FER_1"/>
    <property type="match status" value="2"/>
</dbReference>
<dbReference type="EC" id="7.-.-.-" evidence="8"/>
<reference evidence="10 11" key="2">
    <citation type="journal article" date="2011" name="J. Bacteriol.">
        <title>Complete genome sequence of the anaerobic, halophilic alkalithermophile Natranaerobius thermophilus JW/NM-WN-LF.</title>
        <authorList>
            <person name="Zhao B."/>
            <person name="Mesbah N.M."/>
            <person name="Dalin E."/>
            <person name="Goodwin L."/>
            <person name="Nolan M."/>
            <person name="Pitluck S."/>
            <person name="Chertkov O."/>
            <person name="Brettin T.S."/>
            <person name="Han J."/>
            <person name="Larimer F.W."/>
            <person name="Land M.L."/>
            <person name="Hauser L."/>
            <person name="Kyrpides N."/>
            <person name="Wiegel J."/>
        </authorList>
    </citation>
    <scope>NUCLEOTIDE SEQUENCE [LARGE SCALE GENOMIC DNA]</scope>
    <source>
        <strain evidence="11">ATCC BAA-1301 / DSM 18059 / JW/NM-WN-LF</strain>
    </source>
</reference>
<evidence type="ECO:0000256" key="8">
    <source>
        <dbReference type="HAMAP-Rule" id="MF_00461"/>
    </source>
</evidence>
<keyword evidence="4 8" id="KW-0677">Repeat</keyword>
<protein>
    <recommendedName>
        <fullName evidence="8">Ion-translocating oxidoreductase complex subunit C</fullName>
        <ecNumber evidence="8">7.-.-.-</ecNumber>
    </recommendedName>
    <alternativeName>
        <fullName evidence="8">Rnf electron transport complex subunit C</fullName>
    </alternativeName>
</protein>
<evidence type="ECO:0000256" key="3">
    <source>
        <dbReference type="ARBA" id="ARBA00022723"/>
    </source>
</evidence>
<keyword evidence="3 8" id="KW-0479">Metal-binding</keyword>
<keyword evidence="8" id="KW-1278">Translocase</keyword>
<evidence type="ECO:0000256" key="2">
    <source>
        <dbReference type="ARBA" id="ARBA00022485"/>
    </source>
</evidence>
<accession>B2A6C4</accession>
<dbReference type="Pfam" id="PF13375">
    <property type="entry name" value="RnfC_N"/>
    <property type="match status" value="1"/>
</dbReference>
<dbReference type="SUPFAM" id="SSF46548">
    <property type="entry name" value="alpha-helical ferredoxin"/>
    <property type="match status" value="1"/>
</dbReference>
<evidence type="ECO:0000256" key="6">
    <source>
        <dbReference type="ARBA" id="ARBA00023004"/>
    </source>
</evidence>
<comment type="similarity">
    <text evidence="8">Belongs to the 4Fe4S bacterial-type ferredoxin family. RnfC subfamily.</text>
</comment>
<dbReference type="PANTHER" id="PTHR43034">
    <property type="entry name" value="ION-TRANSLOCATING OXIDOREDUCTASE COMPLEX SUBUNIT C"/>
    <property type="match status" value="1"/>
</dbReference>
<reference evidence="10 11" key="1">
    <citation type="submission" date="2008-04" db="EMBL/GenBank/DDBJ databases">
        <title>Complete sequence of chromosome of Natranaerobius thermophilus JW/NM-WN-LF.</title>
        <authorList>
            <consortium name="US DOE Joint Genome Institute"/>
            <person name="Copeland A."/>
            <person name="Lucas S."/>
            <person name="Lapidus A."/>
            <person name="Glavina del Rio T."/>
            <person name="Dalin E."/>
            <person name="Tice H."/>
            <person name="Bruce D."/>
            <person name="Goodwin L."/>
            <person name="Pitluck S."/>
            <person name="Chertkov O."/>
            <person name="Brettin T."/>
            <person name="Detter J.C."/>
            <person name="Han C."/>
            <person name="Kuske C.R."/>
            <person name="Schmutz J."/>
            <person name="Larimer F."/>
            <person name="Land M."/>
            <person name="Hauser L."/>
            <person name="Kyrpides N."/>
            <person name="Lykidis A."/>
            <person name="Mesbah N.M."/>
            <person name="Wiegel J."/>
        </authorList>
    </citation>
    <scope>NUCLEOTIDE SEQUENCE [LARGE SCALE GENOMIC DNA]</scope>
    <source>
        <strain evidence="11">ATCC BAA-1301 / DSM 18059 / JW/NM-WN-LF</strain>
    </source>
</reference>
<dbReference type="PANTHER" id="PTHR43034:SF2">
    <property type="entry name" value="ION-TRANSLOCATING OXIDOREDUCTASE COMPLEX SUBUNIT C"/>
    <property type="match status" value="1"/>
</dbReference>
<dbReference type="GO" id="GO:0046872">
    <property type="term" value="F:metal ion binding"/>
    <property type="evidence" value="ECO:0007669"/>
    <property type="project" value="UniProtKB-KW"/>
</dbReference>
<evidence type="ECO:0000313" key="11">
    <source>
        <dbReference type="Proteomes" id="UP000001683"/>
    </source>
</evidence>
<dbReference type="InterPro" id="IPR026902">
    <property type="entry name" value="RnfC_N"/>
</dbReference>
<gene>
    <name evidence="8" type="primary">rnfC</name>
    <name evidence="10" type="ordered locus">Nther_0539</name>
</gene>
<keyword evidence="5 8" id="KW-0249">Electron transport</keyword>
<dbReference type="GO" id="GO:0009055">
    <property type="term" value="F:electron transfer activity"/>
    <property type="evidence" value="ECO:0007669"/>
    <property type="project" value="InterPro"/>
</dbReference>
<dbReference type="InterPro" id="IPR017900">
    <property type="entry name" value="4Fe4S_Fe_S_CS"/>
</dbReference>
<proteinExistence type="inferred from homology"/>
<dbReference type="InterPro" id="IPR037225">
    <property type="entry name" value="Nuo51_FMN-bd_sf"/>
</dbReference>
<dbReference type="SUPFAM" id="SSF142019">
    <property type="entry name" value="Nqo1 FMN-binding domain-like"/>
    <property type="match status" value="1"/>
</dbReference>
<keyword evidence="6 8" id="KW-0408">Iron</keyword>
<dbReference type="GO" id="GO:0051539">
    <property type="term" value="F:4 iron, 4 sulfur cluster binding"/>
    <property type="evidence" value="ECO:0007669"/>
    <property type="project" value="UniProtKB-KW"/>
</dbReference>
<dbReference type="OrthoDB" id="9767754at2"/>
<dbReference type="NCBIfam" id="TIGR01945">
    <property type="entry name" value="rnfC"/>
    <property type="match status" value="1"/>
</dbReference>
<comment type="cofactor">
    <cofactor evidence="8">
        <name>[4Fe-4S] cluster</name>
        <dbReference type="ChEBI" id="CHEBI:49883"/>
    </cofactor>
    <text evidence="8">Binds 2 [4Fe-4S] clusters per subunit.</text>
</comment>
<dbReference type="PROSITE" id="PS51379">
    <property type="entry name" value="4FE4S_FER_2"/>
    <property type="match status" value="2"/>
</dbReference>
<organism evidence="10 11">
    <name type="scientific">Natranaerobius thermophilus (strain ATCC BAA-1301 / DSM 18059 / JW/NM-WN-LF)</name>
    <dbReference type="NCBI Taxonomy" id="457570"/>
    <lineage>
        <taxon>Bacteria</taxon>
        <taxon>Bacillati</taxon>
        <taxon>Bacillota</taxon>
        <taxon>Clostridia</taxon>
        <taxon>Natranaerobiales</taxon>
        <taxon>Natranaerobiaceae</taxon>
        <taxon>Natranaerobius</taxon>
    </lineage>
</organism>
<evidence type="ECO:0000256" key="1">
    <source>
        <dbReference type="ARBA" id="ARBA00022448"/>
    </source>
</evidence>
<comment type="subunit">
    <text evidence="8">The complex is composed of six subunits: RnfA, RnfB, RnfC, RnfD, RnfE and RnfG.</text>
</comment>
<dbReference type="Proteomes" id="UP000001683">
    <property type="component" value="Chromosome"/>
</dbReference>
<evidence type="ECO:0000256" key="4">
    <source>
        <dbReference type="ARBA" id="ARBA00022737"/>
    </source>
</evidence>
<feature type="binding site" evidence="8">
    <location>
        <position position="373"/>
    </location>
    <ligand>
        <name>[4Fe-4S] cluster</name>
        <dbReference type="ChEBI" id="CHEBI:49883"/>
        <label>2</label>
    </ligand>
</feature>
<dbReference type="KEGG" id="nth:Nther_0539"/>
<feature type="binding site" evidence="8">
    <location>
        <position position="402"/>
    </location>
    <ligand>
        <name>[4Fe-4S] cluster</name>
        <dbReference type="ChEBI" id="CHEBI:49883"/>
        <label>2</label>
    </ligand>
</feature>